<reference evidence="4" key="2">
    <citation type="submission" date="2013-07" db="EMBL/GenBank/DDBJ databases">
        <authorList>
            <consortium name="The Broad Institute Genome Sequencing Platform"/>
            <person name="Cuomo C."/>
            <person name="Litvintseva A."/>
            <person name="Chen Y."/>
            <person name="Heitman J."/>
            <person name="Sun S."/>
            <person name="Springer D."/>
            <person name="Dromer F."/>
            <person name="Young S.K."/>
            <person name="Zeng Q."/>
            <person name="Gargeya S."/>
            <person name="Fitzgerald M."/>
            <person name="Abouelleil A."/>
            <person name="Alvarado L."/>
            <person name="Berlin A.M."/>
            <person name="Chapman S.B."/>
            <person name="Dewar J."/>
            <person name="Goldberg J."/>
            <person name="Griggs A."/>
            <person name="Gujja S."/>
            <person name="Hansen M."/>
            <person name="Howarth C."/>
            <person name="Imamovic A."/>
            <person name="Larimer J."/>
            <person name="McCowan C."/>
            <person name="Murphy C."/>
            <person name="Pearson M."/>
            <person name="Priest M."/>
            <person name="Roberts A."/>
            <person name="Saif S."/>
            <person name="Shea T."/>
            <person name="Sykes S."/>
            <person name="Wortman J."/>
            <person name="Nusbaum C."/>
            <person name="Birren B."/>
        </authorList>
    </citation>
    <scope>NUCLEOTIDE SEQUENCE</scope>
    <source>
        <strain evidence="4">CBS 10117</strain>
    </source>
</reference>
<dbReference type="SUPFAM" id="SSF101931">
    <property type="entry name" value="Pym (Within the bgcn gene intron protein, WIBG), N-terminal domain"/>
    <property type="match status" value="1"/>
</dbReference>
<feature type="compositionally biased region" description="Basic and acidic residues" evidence="1">
    <location>
        <begin position="30"/>
        <end position="42"/>
    </location>
</feature>
<dbReference type="Proteomes" id="UP000078595">
    <property type="component" value="Chromosome 7"/>
</dbReference>
<dbReference type="PANTHER" id="PTHR22959">
    <property type="entry name" value="PYM PROTEIN"/>
    <property type="match status" value="1"/>
</dbReference>
<gene>
    <name evidence="3" type="ORF">I303_05777</name>
    <name evidence="4" type="ORF">I303_105755</name>
</gene>
<dbReference type="InterPro" id="IPR015362">
    <property type="entry name" value="WIBG_mago-bd"/>
</dbReference>
<dbReference type="Pfam" id="PF09282">
    <property type="entry name" value="Mago-bind"/>
    <property type="match status" value="1"/>
</dbReference>
<dbReference type="InterPro" id="IPR039333">
    <property type="entry name" value="PYM1"/>
</dbReference>
<organism evidence="3">
    <name type="scientific">Kwoniella dejecticola CBS 10117</name>
    <dbReference type="NCBI Taxonomy" id="1296121"/>
    <lineage>
        <taxon>Eukaryota</taxon>
        <taxon>Fungi</taxon>
        <taxon>Dikarya</taxon>
        <taxon>Basidiomycota</taxon>
        <taxon>Agaricomycotina</taxon>
        <taxon>Tremellomycetes</taxon>
        <taxon>Tremellales</taxon>
        <taxon>Cryptococcaceae</taxon>
        <taxon>Kwoniella</taxon>
    </lineage>
</organism>
<dbReference type="InterPro" id="IPR036348">
    <property type="entry name" value="WIBG_N_sf"/>
</dbReference>
<evidence type="ECO:0000313" key="4">
    <source>
        <dbReference type="EMBL" id="WWC63155.1"/>
    </source>
</evidence>
<dbReference type="GO" id="GO:0003723">
    <property type="term" value="F:RNA binding"/>
    <property type="evidence" value="ECO:0007669"/>
    <property type="project" value="TreeGrafter"/>
</dbReference>
<dbReference type="GeneID" id="28969476"/>
<keyword evidence="5" id="KW-1185">Reference proteome</keyword>
<dbReference type="RefSeq" id="XP_018261340.1">
    <property type="nucleotide sequence ID" value="XM_018409068.1"/>
</dbReference>
<evidence type="ECO:0000259" key="2">
    <source>
        <dbReference type="SMART" id="SM01273"/>
    </source>
</evidence>
<evidence type="ECO:0000313" key="5">
    <source>
        <dbReference type="Proteomes" id="UP000078595"/>
    </source>
</evidence>
<feature type="region of interest" description="Disordered" evidence="1">
    <location>
        <begin position="1"/>
        <end position="382"/>
    </location>
</feature>
<dbReference type="EMBL" id="CP144536">
    <property type="protein sequence ID" value="WWC63155.1"/>
    <property type="molecule type" value="Genomic_DNA"/>
</dbReference>
<accession>A0A1A6A0C8</accession>
<evidence type="ECO:0000313" key="3">
    <source>
        <dbReference type="EMBL" id="OBR83498.1"/>
    </source>
</evidence>
<feature type="compositionally biased region" description="Low complexity" evidence="1">
    <location>
        <begin position="335"/>
        <end position="361"/>
    </location>
</feature>
<dbReference type="GO" id="GO:1903259">
    <property type="term" value="P:exon-exon junction complex disassembly"/>
    <property type="evidence" value="ECO:0007669"/>
    <property type="project" value="InterPro"/>
</dbReference>
<feature type="compositionally biased region" description="Acidic residues" evidence="1">
    <location>
        <begin position="122"/>
        <end position="136"/>
    </location>
</feature>
<dbReference type="EMBL" id="KI894033">
    <property type="protein sequence ID" value="OBR83498.1"/>
    <property type="molecule type" value="Genomic_DNA"/>
</dbReference>
<sequence>MSLPSLNPEKTASGIIVDPRTLERVIPQSRRKDGTVRKEQKVRPGFTPQEDVGRFRSTRQTQEDARSSSRPIIPGSNKIGAQPKVSTENVNVFASDPKEKTKAQIKNEKRREKRREKVSMSWDDEDGNEDQDGDLGEDFKEVDKAAKQQNQGKDNDNGKGAEQSFPPFEGSGGTPQESIVDEIKNREDEEDGKGPGSSAENITTATTQNPPPAPSGSAPETALENRNQTPGNNDNNNSKPSLLDDRKAEVKQQAQAQSHPIQGGRKGPIGLANPPPIEEARPATSTSTSTSKADSTDDWRTVQKPQRKGQQGTGSGGRGGAGGRGGGGGGGRGGKAQTSGANRQSQSQSQSKPAQPSTQAPAAPPRERKEHKIREGGANDISSLASRVRNLVVANTVGNSKEKKEEPASNKGSAQAA</sequence>
<name>A0A1A6A0C8_9TREE</name>
<evidence type="ECO:0000256" key="1">
    <source>
        <dbReference type="SAM" id="MobiDB-lite"/>
    </source>
</evidence>
<feature type="compositionally biased region" description="Polar residues" evidence="1">
    <location>
        <begin position="224"/>
        <end position="240"/>
    </location>
</feature>
<dbReference type="GO" id="GO:0005737">
    <property type="term" value="C:cytoplasm"/>
    <property type="evidence" value="ECO:0007669"/>
    <property type="project" value="TreeGrafter"/>
</dbReference>
<feature type="compositionally biased region" description="Basic and acidic residues" evidence="1">
    <location>
        <begin position="137"/>
        <end position="146"/>
    </location>
</feature>
<dbReference type="GO" id="GO:0035145">
    <property type="term" value="C:exon-exon junction complex"/>
    <property type="evidence" value="ECO:0007669"/>
    <property type="project" value="TreeGrafter"/>
</dbReference>
<feature type="domain" description="WIBG Mago-binding" evidence="2">
    <location>
        <begin position="22"/>
        <end position="48"/>
    </location>
</feature>
<reference evidence="4" key="3">
    <citation type="submission" date="2024-02" db="EMBL/GenBank/DDBJ databases">
        <title>Comparative genomics of Cryptococcus and Kwoniella reveals pathogenesis evolution and contrasting modes of karyotype evolution via chromosome fusion or intercentromeric recombination.</title>
        <authorList>
            <person name="Coelho M.A."/>
            <person name="David-Palma M."/>
            <person name="Shea T."/>
            <person name="Bowers K."/>
            <person name="McGinley-Smith S."/>
            <person name="Mohammad A.W."/>
            <person name="Gnirke A."/>
            <person name="Yurkov A.M."/>
            <person name="Nowrousian M."/>
            <person name="Sun S."/>
            <person name="Cuomo C.A."/>
            <person name="Heitman J."/>
        </authorList>
    </citation>
    <scope>NUCLEOTIDE SEQUENCE</scope>
    <source>
        <strain evidence="4">CBS 10117</strain>
    </source>
</reference>
<dbReference type="KEGG" id="kdj:28969476"/>
<protein>
    <recommendedName>
        <fullName evidence="2">WIBG Mago-binding domain-containing protein</fullName>
    </recommendedName>
</protein>
<feature type="compositionally biased region" description="Basic and acidic residues" evidence="1">
    <location>
        <begin position="96"/>
        <end position="118"/>
    </location>
</feature>
<dbReference type="STRING" id="1296121.A0A1A6A0C8"/>
<dbReference type="VEuPathDB" id="FungiDB:I303_05777"/>
<feature type="compositionally biased region" description="Gly residues" evidence="1">
    <location>
        <begin position="311"/>
        <end position="334"/>
    </location>
</feature>
<proteinExistence type="predicted"/>
<feature type="region of interest" description="Disordered" evidence="1">
    <location>
        <begin position="395"/>
        <end position="417"/>
    </location>
</feature>
<feature type="compositionally biased region" description="Polar residues" evidence="1">
    <location>
        <begin position="1"/>
        <end position="10"/>
    </location>
</feature>
<reference evidence="3" key="1">
    <citation type="submission" date="2013-07" db="EMBL/GenBank/DDBJ databases">
        <title>The Genome Sequence of Cryptococcus dejecticola CBS10117.</title>
        <authorList>
            <consortium name="The Broad Institute Genome Sequencing Platform"/>
            <person name="Cuomo C."/>
            <person name="Litvintseva A."/>
            <person name="Chen Y."/>
            <person name="Heitman J."/>
            <person name="Sun S."/>
            <person name="Springer D."/>
            <person name="Dromer F."/>
            <person name="Young S.K."/>
            <person name="Zeng Q."/>
            <person name="Gargeya S."/>
            <person name="Fitzgerald M."/>
            <person name="Abouelleil A."/>
            <person name="Alvarado L."/>
            <person name="Berlin A.M."/>
            <person name="Chapman S.B."/>
            <person name="Dewar J."/>
            <person name="Goldberg J."/>
            <person name="Griggs A."/>
            <person name="Gujja S."/>
            <person name="Hansen M."/>
            <person name="Howarth C."/>
            <person name="Imamovic A."/>
            <person name="Larimer J."/>
            <person name="McCowan C."/>
            <person name="Murphy C."/>
            <person name="Pearson M."/>
            <person name="Priest M."/>
            <person name="Roberts A."/>
            <person name="Saif S."/>
            <person name="Shea T."/>
            <person name="Sykes S."/>
            <person name="Wortman J."/>
            <person name="Nusbaum C."/>
            <person name="Birren B."/>
        </authorList>
    </citation>
    <scope>NUCLEOTIDE SEQUENCE [LARGE SCALE GENOMIC DNA]</scope>
    <source>
        <strain evidence="3">CBS 10117</strain>
    </source>
</reference>
<feature type="compositionally biased region" description="Low complexity" evidence="1">
    <location>
        <begin position="283"/>
        <end position="293"/>
    </location>
</feature>
<dbReference type="AlphaFoldDB" id="A0A1A6A0C8"/>
<dbReference type="SMART" id="SM01273">
    <property type="entry name" value="Mago-bind"/>
    <property type="match status" value="1"/>
</dbReference>
<dbReference type="PANTHER" id="PTHR22959:SF0">
    <property type="entry name" value="PARTNER OF Y14 AND MAGO"/>
    <property type="match status" value="1"/>
</dbReference>
<feature type="compositionally biased region" description="Basic and acidic residues" evidence="1">
    <location>
        <begin position="365"/>
        <end position="377"/>
    </location>
</feature>
<dbReference type="OrthoDB" id="21625at2759"/>